<dbReference type="InterPro" id="IPR014710">
    <property type="entry name" value="RmlC-like_jellyroll"/>
</dbReference>
<comment type="caution">
    <text evidence="5">The sequence shown here is derived from an EMBL/GenBank/DDBJ whole genome shotgun (WGS) entry which is preliminary data.</text>
</comment>
<evidence type="ECO:0000313" key="5">
    <source>
        <dbReference type="EMBL" id="KPH81089.1"/>
    </source>
</evidence>
<dbReference type="CDD" id="cd00038">
    <property type="entry name" value="CAP_ED"/>
    <property type="match status" value="1"/>
</dbReference>
<protein>
    <submittedName>
        <fullName evidence="5">Crp/Fnr family transcriptional regulator</fullName>
    </submittedName>
</protein>
<reference evidence="5 6" key="1">
    <citation type="submission" date="2015-07" db="EMBL/GenBank/DDBJ databases">
        <title>Whole genome sequencing of Bosea vaviloviae isolated from cave pool.</title>
        <authorList>
            <person name="Tan N.E.H."/>
            <person name="Lee Y.P."/>
            <person name="Gan H.M."/>
            <person name="Barton H."/>
            <person name="Savka M.A."/>
        </authorList>
    </citation>
    <scope>NUCLEOTIDE SEQUENCE [LARGE SCALE GENOMIC DNA]</scope>
    <source>
        <strain evidence="5 6">SD260</strain>
    </source>
</reference>
<dbReference type="InterPro" id="IPR000595">
    <property type="entry name" value="cNMP-bd_dom"/>
</dbReference>
<dbReference type="InterPro" id="IPR018490">
    <property type="entry name" value="cNMP-bd_dom_sf"/>
</dbReference>
<evidence type="ECO:0000313" key="6">
    <source>
        <dbReference type="Proteomes" id="UP000037822"/>
    </source>
</evidence>
<proteinExistence type="predicted"/>
<dbReference type="EMBL" id="LGSZ01000032">
    <property type="protein sequence ID" value="KPH81089.1"/>
    <property type="molecule type" value="Genomic_DNA"/>
</dbReference>
<dbReference type="Gene3D" id="2.60.120.10">
    <property type="entry name" value="Jelly Rolls"/>
    <property type="match status" value="1"/>
</dbReference>
<dbReference type="SUPFAM" id="SSF46785">
    <property type="entry name" value="Winged helix' DNA-binding domain"/>
    <property type="match status" value="1"/>
</dbReference>
<dbReference type="Gene3D" id="1.10.10.10">
    <property type="entry name" value="Winged helix-like DNA-binding domain superfamily/Winged helix DNA-binding domain"/>
    <property type="match status" value="1"/>
</dbReference>
<dbReference type="SMART" id="SM00419">
    <property type="entry name" value="HTH_CRP"/>
    <property type="match status" value="1"/>
</dbReference>
<accession>A0A0N1F5T4</accession>
<dbReference type="Proteomes" id="UP000037822">
    <property type="component" value="Unassembled WGS sequence"/>
</dbReference>
<dbReference type="GO" id="GO:0006355">
    <property type="term" value="P:regulation of DNA-templated transcription"/>
    <property type="evidence" value="ECO:0007669"/>
    <property type="project" value="InterPro"/>
</dbReference>
<dbReference type="PROSITE" id="PS51063">
    <property type="entry name" value="HTH_CRP_2"/>
    <property type="match status" value="1"/>
</dbReference>
<evidence type="ECO:0000259" key="4">
    <source>
        <dbReference type="PROSITE" id="PS51063"/>
    </source>
</evidence>
<gene>
    <name evidence="5" type="ORF">AE618_10700</name>
</gene>
<evidence type="ECO:0000256" key="1">
    <source>
        <dbReference type="ARBA" id="ARBA00023015"/>
    </source>
</evidence>
<name>A0A0N1F5T4_9HYPH</name>
<evidence type="ECO:0000256" key="3">
    <source>
        <dbReference type="ARBA" id="ARBA00023163"/>
    </source>
</evidence>
<keyword evidence="3" id="KW-0804">Transcription</keyword>
<evidence type="ECO:0000256" key="2">
    <source>
        <dbReference type="ARBA" id="ARBA00023125"/>
    </source>
</evidence>
<dbReference type="AlphaFoldDB" id="A0A0N1F5T4"/>
<feature type="domain" description="HTH crp-type" evidence="4">
    <location>
        <begin position="147"/>
        <end position="221"/>
    </location>
</feature>
<dbReference type="InterPro" id="IPR036390">
    <property type="entry name" value="WH_DNA-bd_sf"/>
</dbReference>
<keyword evidence="1" id="KW-0805">Transcription regulation</keyword>
<organism evidence="5 6">
    <name type="scientific">Bosea vaviloviae</name>
    <dbReference type="NCBI Taxonomy" id="1526658"/>
    <lineage>
        <taxon>Bacteria</taxon>
        <taxon>Pseudomonadati</taxon>
        <taxon>Pseudomonadota</taxon>
        <taxon>Alphaproteobacteria</taxon>
        <taxon>Hyphomicrobiales</taxon>
        <taxon>Boseaceae</taxon>
        <taxon>Bosea</taxon>
    </lineage>
</organism>
<dbReference type="GO" id="GO:0003677">
    <property type="term" value="F:DNA binding"/>
    <property type="evidence" value="ECO:0007669"/>
    <property type="project" value="UniProtKB-KW"/>
</dbReference>
<dbReference type="InterPro" id="IPR012318">
    <property type="entry name" value="HTH_CRP"/>
</dbReference>
<dbReference type="RefSeq" id="WP_197280745.1">
    <property type="nucleotide sequence ID" value="NZ_LGSZ01000032.1"/>
</dbReference>
<dbReference type="InterPro" id="IPR036388">
    <property type="entry name" value="WH-like_DNA-bd_sf"/>
</dbReference>
<dbReference type="Pfam" id="PF00027">
    <property type="entry name" value="cNMP_binding"/>
    <property type="match status" value="1"/>
</dbReference>
<dbReference type="Pfam" id="PF13545">
    <property type="entry name" value="HTH_Crp_2"/>
    <property type="match status" value="1"/>
</dbReference>
<keyword evidence="2" id="KW-0238">DNA-binding</keyword>
<dbReference type="PATRIC" id="fig|1526658.3.peg.812"/>
<keyword evidence="6" id="KW-1185">Reference proteome</keyword>
<dbReference type="SUPFAM" id="SSF51206">
    <property type="entry name" value="cAMP-binding domain-like"/>
    <property type="match status" value="1"/>
</dbReference>
<sequence>MPKLQPLVRSLALRDELASGERALVEGMTMRRRVLRKGEELVAQNSQPSESCIVLSGFTAREVVLADGKRQITALHIAGDFVDLHAFLLKLMDHSVVALTDCEVAYVPHRELLRVIEQSPHLGRLFWLSTVIDGAIQRAWITSSGRRAATAHLGHLICELYLRLHAVDLARDGSFAFPVAQTELADALGFSLVHVNRTLQELRATGFVRWKGSTVAIVDFDGLAALSQFDPTYLNLVKLPR</sequence>